<dbReference type="Gene3D" id="3.55.50.10">
    <property type="entry name" value="Baseplate protein-like domains"/>
    <property type="match status" value="1"/>
</dbReference>
<feature type="domain" description="DUF2345" evidence="2">
    <location>
        <begin position="603"/>
        <end position="749"/>
    </location>
</feature>
<dbReference type="EMBL" id="CP000615">
    <property type="protein sequence ID" value="ABO58097.1"/>
    <property type="molecule type" value="Genomic_DNA"/>
</dbReference>
<organism evidence="4 5">
    <name type="scientific">Burkholderia vietnamiensis (strain G4 / LMG 22486)</name>
    <name type="common">Burkholderia cepacia (strain R1808)</name>
    <dbReference type="NCBI Taxonomy" id="269482"/>
    <lineage>
        <taxon>Bacteria</taxon>
        <taxon>Pseudomonadati</taxon>
        <taxon>Pseudomonadota</taxon>
        <taxon>Betaproteobacteria</taxon>
        <taxon>Burkholderiales</taxon>
        <taxon>Burkholderiaceae</taxon>
        <taxon>Burkholderia</taxon>
        <taxon>Burkholderia cepacia complex</taxon>
    </lineage>
</organism>
<accession>A4JP94</accession>
<protein>
    <submittedName>
        <fullName evidence="4">Rhs element Vgr protein</fullName>
    </submittedName>
</protein>
<dbReference type="HOGENOM" id="CLU_004121_4_0_4"/>
<evidence type="ECO:0000259" key="3">
    <source>
        <dbReference type="Pfam" id="PF13296"/>
    </source>
</evidence>
<dbReference type="AlphaFoldDB" id="A4JP94"/>
<evidence type="ECO:0000313" key="4">
    <source>
        <dbReference type="EMBL" id="ABO58097.1"/>
    </source>
</evidence>
<dbReference type="Pfam" id="PF13296">
    <property type="entry name" value="T6SS_Vgr"/>
    <property type="match status" value="1"/>
</dbReference>
<feature type="domain" description="Putative type VI secretion system Rhs element associated Vgr" evidence="3">
    <location>
        <begin position="482"/>
        <end position="584"/>
    </location>
</feature>
<dbReference type="InterPro" id="IPR037026">
    <property type="entry name" value="Vgr_OB-fold_dom_sf"/>
</dbReference>
<reference evidence="5" key="1">
    <citation type="submission" date="2007-03" db="EMBL/GenBank/DDBJ databases">
        <title>Complete sequence of chromosome 2 of Burkholderia vietnamiensis G4.</title>
        <authorList>
            <consortium name="US DOE Joint Genome Institute"/>
            <person name="Copeland A."/>
            <person name="Lucas S."/>
            <person name="Lapidus A."/>
            <person name="Barry K."/>
            <person name="Detter J.C."/>
            <person name="Glavina del Rio T."/>
            <person name="Hammon N."/>
            <person name="Israni S."/>
            <person name="Dalin E."/>
            <person name="Tice H."/>
            <person name="Pitluck S."/>
            <person name="Chain P."/>
            <person name="Malfatti S."/>
            <person name="Shin M."/>
            <person name="Vergez L."/>
            <person name="Schmutz J."/>
            <person name="Larimer F."/>
            <person name="Land M."/>
            <person name="Hauser L."/>
            <person name="Kyrpides N."/>
            <person name="Tiedje J."/>
            <person name="Richardson P."/>
        </authorList>
    </citation>
    <scope>NUCLEOTIDE SEQUENCE [LARGE SCALE GENOMIC DNA]</scope>
    <source>
        <strain evidence="5">G4 / LMG 22486</strain>
    </source>
</reference>
<sequence length="827" mass="91206">MSNLFDDARRFVSDLTGVSGRQAYFFEVPGTESAVALSVVSVMAVERMGYPTEVRVVLTHPLQLARTDYLNRDAVCTIVPDDGVPHRFSGFIARFSTLQTTADFTKYEIVLKSHFARLEAVSTSRIYQHQTTPQIIEAVLRSHGLEGHQFAFRLRREYPKHLFRFQYKLDDLSYVRMLMQKAGIYSYIVETEHGDQAVFADDVDHYQWDPHLTAAYRETAGLEATGAEAVTALKTHTVTVPQSFVVADYNPEQAWERFKDEANVAPQDQTTYGRPYVYGTNHLDQDGAKWEAQLRHEAAIAWQVVYEGESNVLALQAGRVLNLDTVLPDAPDGQVVIEVTHSGARDRAYSNSYIAIPANRRFRLQLEDAKWPKIAGTLSARVTSPDKYKYAYLTGAGYYTVRFDVDFADWPAGGESVPLRLAKPFAGKLQTGFHFPALDNDEAVIAFRDADPDKPEIIGFHHHSQARDLVTSDRRWLSRNVIRTQSNNKLRMDDWAGQEGIKLSTEHSGTSHLDLGYLVNQRLEYRGEGFELRTSGYGAIRAGKGLLVSADDQRDAEGKQLDMKAASTQLKEALQLMRSLEKAARSAQAQVNAVEQQRQLLAERLDRLQRAVLLATAPEGVAVTSGDHLQLSAKTNLTATAIENVDIGAGKNVSLSAANAVSIFAQNEGVKVVAAKNDIQAIAHSGQVLMTSAKDMKLVSVEGELHAFSRNAVVISSGGAYIKLSGGNIELGCPGSIIFKRAGTFAQGPASLHESYPPLANSGPNSRKFVLHYDGHPDDVIKGQRYRIHKENGAVIEGVSNDSGETSVAQSEIAEVVRIELLGKDKS</sequence>
<gene>
    <name evidence="4" type="ordered locus">Bcep1808_5146</name>
</gene>
<dbReference type="SUPFAM" id="SSF69279">
    <property type="entry name" value="Phage tail proteins"/>
    <property type="match status" value="2"/>
</dbReference>
<dbReference type="InterPro" id="IPR028244">
    <property type="entry name" value="T6SS_Rhs_Vgr_dom"/>
</dbReference>
<dbReference type="SUPFAM" id="SSF69255">
    <property type="entry name" value="gp5 N-terminal domain-like"/>
    <property type="match status" value="1"/>
</dbReference>
<dbReference type="Gene3D" id="2.40.50.230">
    <property type="entry name" value="Gp5 N-terminal domain"/>
    <property type="match status" value="1"/>
</dbReference>
<dbReference type="Pfam" id="PF10106">
    <property type="entry name" value="DUF2345"/>
    <property type="match status" value="1"/>
</dbReference>
<dbReference type="NCBIfam" id="TIGR01646">
    <property type="entry name" value="vgr_GE"/>
    <property type="match status" value="1"/>
</dbReference>
<feature type="coiled-coil region" evidence="1">
    <location>
        <begin position="563"/>
        <end position="611"/>
    </location>
</feature>
<keyword evidence="1" id="KW-0175">Coiled coil</keyword>
<proteinExistence type="predicted"/>
<dbReference type="InterPro" id="IPR006533">
    <property type="entry name" value="T6SS_Vgr_RhsGE"/>
</dbReference>
<dbReference type="KEGG" id="bvi:Bcep1808_5146"/>
<dbReference type="Gene3D" id="4.10.220.110">
    <property type="match status" value="1"/>
</dbReference>
<evidence type="ECO:0000256" key="1">
    <source>
        <dbReference type="SAM" id="Coils"/>
    </source>
</evidence>
<dbReference type="Gene3D" id="2.30.110.50">
    <property type="match status" value="1"/>
</dbReference>
<dbReference type="eggNOG" id="COG3501">
    <property type="taxonomic scope" value="Bacteria"/>
</dbReference>
<name>A4JP94_BURVG</name>
<dbReference type="Proteomes" id="UP000002287">
    <property type="component" value="Chromosome 2"/>
</dbReference>
<dbReference type="eggNOG" id="COG4253">
    <property type="taxonomic scope" value="Bacteria"/>
</dbReference>
<evidence type="ECO:0000313" key="5">
    <source>
        <dbReference type="Proteomes" id="UP000002287"/>
    </source>
</evidence>
<dbReference type="InterPro" id="IPR018769">
    <property type="entry name" value="VgrG2_DUF2345"/>
</dbReference>
<evidence type="ECO:0000259" key="2">
    <source>
        <dbReference type="Pfam" id="PF10106"/>
    </source>
</evidence>
<dbReference type="Pfam" id="PF05954">
    <property type="entry name" value="Phage_GPD"/>
    <property type="match status" value="1"/>
</dbReference>